<dbReference type="EMBL" id="JAGQLF010000086">
    <property type="protein sequence ID" value="MCA9387313.1"/>
    <property type="molecule type" value="Genomic_DNA"/>
</dbReference>
<dbReference type="InterPro" id="IPR029063">
    <property type="entry name" value="SAM-dependent_MTases_sf"/>
</dbReference>
<dbReference type="Proteomes" id="UP000714915">
    <property type="component" value="Unassembled WGS sequence"/>
</dbReference>
<sequence>MDNILNNNEAWECYYEKTDKQISEERINSIRLIHSNFLEVLLSQNKIFVTEIGIGTGAMGYTLSCLAKQRGLDLNVFELDYSMKFLRNAQAFNGNSGIQYIHSDTFALPMAENFCKQHMIFHQGLMEHFTDHEIRLMLAEQLRVADTVIATVPSHKYIFEDGLRGDERLMPLEEWTQIIAPIANINGFYYGLNPGEHYHICLIISKKE</sequence>
<accession>A0A955RMF8</accession>
<keyword evidence="2" id="KW-0489">Methyltransferase</keyword>
<reference evidence="2" key="2">
    <citation type="journal article" date="2021" name="Microbiome">
        <title>Successional dynamics and alternative stable states in a saline activated sludge microbial community over 9 years.</title>
        <authorList>
            <person name="Wang Y."/>
            <person name="Ye J."/>
            <person name="Ju F."/>
            <person name="Liu L."/>
            <person name="Boyd J.A."/>
            <person name="Deng Y."/>
            <person name="Parks D.H."/>
            <person name="Jiang X."/>
            <person name="Yin X."/>
            <person name="Woodcroft B.J."/>
            <person name="Tyson G.W."/>
            <person name="Hugenholtz P."/>
            <person name="Polz M.F."/>
            <person name="Zhang T."/>
        </authorList>
    </citation>
    <scope>NUCLEOTIDE SEQUENCE</scope>
    <source>
        <strain evidence="2">HKST-UBA09</strain>
    </source>
</reference>
<dbReference type="Pfam" id="PF08241">
    <property type="entry name" value="Methyltransf_11"/>
    <property type="match status" value="1"/>
</dbReference>
<dbReference type="GO" id="GO:0008757">
    <property type="term" value="F:S-adenosylmethionine-dependent methyltransferase activity"/>
    <property type="evidence" value="ECO:0007669"/>
    <property type="project" value="InterPro"/>
</dbReference>
<gene>
    <name evidence="2" type="ORF">KC669_04735</name>
</gene>
<name>A0A955RMF8_9BACT</name>
<keyword evidence="2" id="KW-0808">Transferase</keyword>
<dbReference type="InterPro" id="IPR013216">
    <property type="entry name" value="Methyltransf_11"/>
</dbReference>
<evidence type="ECO:0000313" key="2">
    <source>
        <dbReference type="EMBL" id="MCA9387313.1"/>
    </source>
</evidence>
<protein>
    <submittedName>
        <fullName evidence="2">Class I SAM-dependent methyltransferase</fullName>
    </submittedName>
</protein>
<reference evidence="2" key="1">
    <citation type="submission" date="2020-04" db="EMBL/GenBank/DDBJ databases">
        <authorList>
            <person name="Zhang T."/>
        </authorList>
    </citation>
    <scope>NUCLEOTIDE SEQUENCE</scope>
    <source>
        <strain evidence="2">HKST-UBA09</strain>
    </source>
</reference>
<comment type="caution">
    <text evidence="2">The sequence shown here is derived from an EMBL/GenBank/DDBJ whole genome shotgun (WGS) entry which is preliminary data.</text>
</comment>
<dbReference type="SUPFAM" id="SSF53335">
    <property type="entry name" value="S-adenosyl-L-methionine-dependent methyltransferases"/>
    <property type="match status" value="1"/>
</dbReference>
<organism evidence="2 3">
    <name type="scientific">Candidatus Dojkabacteria bacterium</name>
    <dbReference type="NCBI Taxonomy" id="2099670"/>
    <lineage>
        <taxon>Bacteria</taxon>
        <taxon>Candidatus Dojkabacteria</taxon>
    </lineage>
</organism>
<evidence type="ECO:0000313" key="3">
    <source>
        <dbReference type="Proteomes" id="UP000714915"/>
    </source>
</evidence>
<dbReference type="GO" id="GO:0032259">
    <property type="term" value="P:methylation"/>
    <property type="evidence" value="ECO:0007669"/>
    <property type="project" value="UniProtKB-KW"/>
</dbReference>
<evidence type="ECO:0000259" key="1">
    <source>
        <dbReference type="Pfam" id="PF08241"/>
    </source>
</evidence>
<dbReference type="Gene3D" id="3.40.50.150">
    <property type="entry name" value="Vaccinia Virus protein VP39"/>
    <property type="match status" value="1"/>
</dbReference>
<feature type="domain" description="Methyltransferase type 11" evidence="1">
    <location>
        <begin position="52"/>
        <end position="144"/>
    </location>
</feature>
<proteinExistence type="predicted"/>
<dbReference type="AlphaFoldDB" id="A0A955RMF8"/>